<dbReference type="InParanoid" id="I3KB55"/>
<name>I3KB55_ORENI</name>
<dbReference type="PANTHER" id="PTHR21472">
    <property type="entry name" value="ENDONUCLEASE DOMAIN-CONTAINING 1 PROTEIN ENDOD1"/>
    <property type="match status" value="1"/>
</dbReference>
<protein>
    <submittedName>
        <fullName evidence="2">Uncharacterized protein</fullName>
    </submittedName>
</protein>
<feature type="signal peptide" evidence="1">
    <location>
        <begin position="1"/>
        <end position="23"/>
    </location>
</feature>
<dbReference type="Proteomes" id="UP000005207">
    <property type="component" value="Linkage group LG20"/>
</dbReference>
<dbReference type="HOGENOM" id="CLU_035817_1_0_1"/>
<keyword evidence="3" id="KW-1185">Reference proteome</keyword>
<reference evidence="2" key="2">
    <citation type="submission" date="2025-08" db="UniProtKB">
        <authorList>
            <consortium name="Ensembl"/>
        </authorList>
    </citation>
    <scope>IDENTIFICATION</scope>
</reference>
<dbReference type="SUPFAM" id="SSF54060">
    <property type="entry name" value="His-Me finger endonucleases"/>
    <property type="match status" value="1"/>
</dbReference>
<feature type="chain" id="PRO_5025332897" evidence="1">
    <location>
        <begin position="24"/>
        <end position="133"/>
    </location>
</feature>
<dbReference type="GeneTree" id="ENSGT00990000207475"/>
<dbReference type="AlphaFoldDB" id="I3KB55"/>
<dbReference type="InterPro" id="IPR044929">
    <property type="entry name" value="DNA/RNA_non-sp_Endonuclease_sf"/>
</dbReference>
<reference evidence="3" key="1">
    <citation type="submission" date="2012-01" db="EMBL/GenBank/DDBJ databases">
        <title>The Genome Sequence of Oreochromis niloticus (Nile Tilapia).</title>
        <authorList>
            <consortium name="Broad Institute Genome Assembly Team"/>
            <consortium name="Broad Institute Sequencing Platform"/>
            <person name="Di Palma F."/>
            <person name="Johnson J."/>
            <person name="Lander E.S."/>
            <person name="Lindblad-Toh K."/>
        </authorList>
    </citation>
    <scope>NUCLEOTIDE SEQUENCE [LARGE SCALE GENOMIC DNA]</scope>
</reference>
<dbReference type="PANTHER" id="PTHR21472:SF21">
    <property type="entry name" value="ENDONUCLEASE DOMAIN-CONTAINING 1 PROTEIN-LIKE-RELATED"/>
    <property type="match status" value="1"/>
</dbReference>
<sequence>MLPGCRFWAVLALALCGVLPTLTEVVNDFIYCSEFFYKGRQPQGFDQNAHKICQKFYDSSYFFASLYSTTHRIPLYSAYTFDYTCPNQEGRKTGNWFIEPQVNCYYYRFMGNFVWFKLSLVRLCLLLLTSVYF</sequence>
<dbReference type="InterPro" id="IPR044925">
    <property type="entry name" value="His-Me_finger_sf"/>
</dbReference>
<dbReference type="Ensembl" id="ENSONIT00000018367.2">
    <property type="protein sequence ID" value="ENSONIP00000018350.2"/>
    <property type="gene ID" value="ENSONIG00000014582.2"/>
</dbReference>
<dbReference type="STRING" id="8128.ENSONIP00000018350"/>
<reference evidence="2" key="3">
    <citation type="submission" date="2025-09" db="UniProtKB">
        <authorList>
            <consortium name="Ensembl"/>
        </authorList>
    </citation>
    <scope>IDENTIFICATION</scope>
</reference>
<evidence type="ECO:0000313" key="2">
    <source>
        <dbReference type="Ensembl" id="ENSONIP00000018350.2"/>
    </source>
</evidence>
<dbReference type="OMA" id="FRPCKEF"/>
<proteinExistence type="predicted"/>
<dbReference type="Gene3D" id="3.40.570.10">
    <property type="entry name" value="Extracellular Endonuclease, subunit A"/>
    <property type="match status" value="1"/>
</dbReference>
<evidence type="ECO:0000256" key="1">
    <source>
        <dbReference type="SAM" id="SignalP"/>
    </source>
</evidence>
<evidence type="ECO:0000313" key="3">
    <source>
        <dbReference type="Proteomes" id="UP000005207"/>
    </source>
</evidence>
<organism evidence="2 3">
    <name type="scientific">Oreochromis niloticus</name>
    <name type="common">Nile tilapia</name>
    <name type="synonym">Tilapia nilotica</name>
    <dbReference type="NCBI Taxonomy" id="8128"/>
    <lineage>
        <taxon>Eukaryota</taxon>
        <taxon>Metazoa</taxon>
        <taxon>Chordata</taxon>
        <taxon>Craniata</taxon>
        <taxon>Vertebrata</taxon>
        <taxon>Euteleostomi</taxon>
        <taxon>Actinopterygii</taxon>
        <taxon>Neopterygii</taxon>
        <taxon>Teleostei</taxon>
        <taxon>Neoteleostei</taxon>
        <taxon>Acanthomorphata</taxon>
        <taxon>Ovalentaria</taxon>
        <taxon>Cichlomorphae</taxon>
        <taxon>Cichliformes</taxon>
        <taxon>Cichlidae</taxon>
        <taxon>African cichlids</taxon>
        <taxon>Pseudocrenilabrinae</taxon>
        <taxon>Oreochromini</taxon>
        <taxon>Oreochromis</taxon>
    </lineage>
</organism>
<dbReference type="InterPro" id="IPR039015">
    <property type="entry name" value="ENDOD1"/>
</dbReference>
<accession>I3KB55</accession>
<keyword evidence="1" id="KW-0732">Signal</keyword>